<gene>
    <name evidence="2" type="ORF">CYCCA115_LOCUS21057</name>
</gene>
<dbReference type="EMBL" id="CAKOGP040002202">
    <property type="protein sequence ID" value="CAJ1965319.1"/>
    <property type="molecule type" value="Genomic_DNA"/>
</dbReference>
<dbReference type="AlphaFoldDB" id="A0AAD2G728"/>
<proteinExistence type="predicted"/>
<comment type="caution">
    <text evidence="2">The sequence shown here is derived from an EMBL/GenBank/DDBJ whole genome shotgun (WGS) entry which is preliminary data.</text>
</comment>
<sequence>MSCKKLWDSRRRKLCRLALAAIFLLELVIQYMLNSRLESPSSADADGTNEGFQRTQNCPASVLDHKGVYQNPILRGSVWDKVVLITAANNGYYEMLKNWEYLASVQGLQWAIAALDQDIYERLGPSRAFPTNSSFAISNVTSWRETAFNQISCNKLRMVLGILQDCDLDVVFSDPDNVFLKNPFAHDMGQLIQSGDYDYIYEINSAVSNTPRTYVEKGEVTIEGQRFEKFEVAEGNTGFHYLSRKSSWLKKLIKITLEQCASPDNQLDDQVLFWNLLRQNLPYRRCSESKVGASWVYHNAPKKNPERFGDILSICHLDPYFYKVGREAPLSQNQRDMVVFHANYVMGKPNKIKSLKENTWEGQGWHMSRFFG</sequence>
<name>A0AAD2G728_9STRA</name>
<dbReference type="PANTHER" id="PTHR47032:SF1">
    <property type="entry name" value="UDP-D-XYLOSE:L-FUCOSE ALPHA-1,3-D-XYLOSYLTRANSFERASE-RELATED"/>
    <property type="match status" value="1"/>
</dbReference>
<dbReference type="InterPro" id="IPR005069">
    <property type="entry name" value="Nucl-diP-sugar_transferase"/>
</dbReference>
<evidence type="ECO:0000313" key="2">
    <source>
        <dbReference type="EMBL" id="CAJ1965319.1"/>
    </source>
</evidence>
<dbReference type="PANTHER" id="PTHR47032">
    <property type="entry name" value="UDP-D-XYLOSE:L-FUCOSE ALPHA-1,3-D-XYLOSYLTRANSFERASE-RELATED"/>
    <property type="match status" value="1"/>
</dbReference>
<organism evidence="2 3">
    <name type="scientific">Cylindrotheca closterium</name>
    <dbReference type="NCBI Taxonomy" id="2856"/>
    <lineage>
        <taxon>Eukaryota</taxon>
        <taxon>Sar</taxon>
        <taxon>Stramenopiles</taxon>
        <taxon>Ochrophyta</taxon>
        <taxon>Bacillariophyta</taxon>
        <taxon>Bacillariophyceae</taxon>
        <taxon>Bacillariophycidae</taxon>
        <taxon>Bacillariales</taxon>
        <taxon>Bacillariaceae</taxon>
        <taxon>Cylindrotheca</taxon>
    </lineage>
</organism>
<feature type="domain" description="Nucleotide-diphospho-sugar transferase" evidence="1">
    <location>
        <begin position="112"/>
        <end position="355"/>
    </location>
</feature>
<accession>A0AAD2G728</accession>
<keyword evidence="3" id="KW-1185">Reference proteome</keyword>
<dbReference type="GO" id="GO:0016757">
    <property type="term" value="F:glycosyltransferase activity"/>
    <property type="evidence" value="ECO:0007669"/>
    <property type="project" value="TreeGrafter"/>
</dbReference>
<reference evidence="2" key="1">
    <citation type="submission" date="2023-08" db="EMBL/GenBank/DDBJ databases">
        <authorList>
            <person name="Audoor S."/>
            <person name="Bilcke G."/>
        </authorList>
    </citation>
    <scope>NUCLEOTIDE SEQUENCE</scope>
</reference>
<evidence type="ECO:0000259" key="1">
    <source>
        <dbReference type="Pfam" id="PF03407"/>
    </source>
</evidence>
<dbReference type="Proteomes" id="UP001295423">
    <property type="component" value="Unassembled WGS sequence"/>
</dbReference>
<protein>
    <recommendedName>
        <fullName evidence="1">Nucleotide-diphospho-sugar transferase domain-containing protein</fullName>
    </recommendedName>
</protein>
<dbReference type="Pfam" id="PF03407">
    <property type="entry name" value="Nucleotid_trans"/>
    <property type="match status" value="1"/>
</dbReference>
<dbReference type="InterPro" id="IPR052636">
    <property type="entry name" value="UDP-D-xylose:L-fucose_XylT"/>
</dbReference>
<evidence type="ECO:0000313" key="3">
    <source>
        <dbReference type="Proteomes" id="UP001295423"/>
    </source>
</evidence>
<dbReference type="GO" id="GO:0005794">
    <property type="term" value="C:Golgi apparatus"/>
    <property type="evidence" value="ECO:0007669"/>
    <property type="project" value="TreeGrafter"/>
</dbReference>